<dbReference type="GO" id="GO:0004714">
    <property type="term" value="F:transmembrane receptor protein tyrosine kinase activity"/>
    <property type="evidence" value="ECO:0007669"/>
    <property type="project" value="UniProtKB-EC"/>
</dbReference>
<evidence type="ECO:0000313" key="20">
    <source>
        <dbReference type="Proteomes" id="UP000245370"/>
    </source>
</evidence>
<keyword evidence="7" id="KW-0547">Nucleotide-binding</keyword>
<protein>
    <recommendedName>
        <fullName evidence="2">receptor protein-tyrosine kinase</fullName>
        <ecNumber evidence="2">2.7.10.1</ecNumber>
    </recommendedName>
</protein>
<evidence type="ECO:0000256" key="8">
    <source>
        <dbReference type="ARBA" id="ARBA00022777"/>
    </source>
</evidence>
<organism evidence="19 20">
    <name type="scientific">Brumimicrobium oceani</name>
    <dbReference type="NCBI Taxonomy" id="2100725"/>
    <lineage>
        <taxon>Bacteria</taxon>
        <taxon>Pseudomonadati</taxon>
        <taxon>Bacteroidota</taxon>
        <taxon>Flavobacteriia</taxon>
        <taxon>Flavobacteriales</taxon>
        <taxon>Crocinitomicaceae</taxon>
        <taxon>Brumimicrobium</taxon>
    </lineage>
</organism>
<accession>A0A2U2XAP8</accession>
<keyword evidence="4" id="KW-0808">Transferase</keyword>
<reference evidence="19 20" key="1">
    <citation type="submission" date="2018-05" db="EMBL/GenBank/DDBJ databases">
        <title>Brumimicrobium oceani sp. nov., isolated from coastal sediment.</title>
        <authorList>
            <person name="Kou Y."/>
        </authorList>
    </citation>
    <scope>NUCLEOTIDE SEQUENCE [LARGE SCALE GENOMIC DNA]</scope>
    <source>
        <strain evidence="19 20">C305</strain>
    </source>
</reference>
<reference evidence="19 20" key="2">
    <citation type="submission" date="2018-05" db="EMBL/GenBank/DDBJ databases">
        <authorList>
            <person name="Lanie J.A."/>
            <person name="Ng W.-L."/>
            <person name="Kazmierczak K.M."/>
            <person name="Andrzejewski T.M."/>
            <person name="Davidsen T.M."/>
            <person name="Wayne K.J."/>
            <person name="Tettelin H."/>
            <person name="Glass J.I."/>
            <person name="Rusch D."/>
            <person name="Podicherti R."/>
            <person name="Tsui H.-C.T."/>
            <person name="Winkler M.E."/>
        </authorList>
    </citation>
    <scope>NUCLEOTIDE SEQUENCE [LARGE SCALE GENOMIC DNA]</scope>
    <source>
        <strain evidence="19 20">C305</strain>
    </source>
</reference>
<dbReference type="InterPro" id="IPR055163">
    <property type="entry name" value="ALK/LTK-like_GRD"/>
</dbReference>
<evidence type="ECO:0000256" key="11">
    <source>
        <dbReference type="ARBA" id="ARBA00023136"/>
    </source>
</evidence>
<evidence type="ECO:0000256" key="6">
    <source>
        <dbReference type="ARBA" id="ARBA00022729"/>
    </source>
</evidence>
<keyword evidence="5" id="KW-0812">Transmembrane</keyword>
<keyword evidence="8" id="KW-0418">Kinase</keyword>
<dbReference type="EC" id="2.7.10.1" evidence="2"/>
<comment type="caution">
    <text evidence="19">The sequence shown here is derived from an EMBL/GenBank/DDBJ whole genome shotgun (WGS) entry which is preliminary data.</text>
</comment>
<evidence type="ECO:0000256" key="4">
    <source>
        <dbReference type="ARBA" id="ARBA00022679"/>
    </source>
</evidence>
<keyword evidence="6" id="KW-0732">Signal</keyword>
<comment type="subcellular location">
    <subcellularLocation>
        <location evidence="1">Cell membrane</location>
        <topology evidence="1">Single-pass type I membrane protein</topology>
    </subcellularLocation>
</comment>
<dbReference type="InterPro" id="IPR026444">
    <property type="entry name" value="Secre_tail"/>
</dbReference>
<keyword evidence="12" id="KW-0829">Tyrosine-protein kinase</keyword>
<keyword evidence="20" id="KW-1185">Reference proteome</keyword>
<keyword evidence="13" id="KW-1015">Disulfide bond</keyword>
<proteinExistence type="predicted"/>
<keyword evidence="14" id="KW-0675">Receptor</keyword>
<dbReference type="EMBL" id="QFRJ01000010">
    <property type="protein sequence ID" value="PWH84879.1"/>
    <property type="molecule type" value="Genomic_DNA"/>
</dbReference>
<evidence type="ECO:0000313" key="19">
    <source>
        <dbReference type="EMBL" id="PWH84879.1"/>
    </source>
</evidence>
<evidence type="ECO:0000256" key="14">
    <source>
        <dbReference type="ARBA" id="ARBA00023170"/>
    </source>
</evidence>
<keyword evidence="15" id="KW-0325">Glycoprotein</keyword>
<keyword evidence="11" id="KW-0472">Membrane</keyword>
<name>A0A2U2XAP8_9FLAO</name>
<keyword evidence="10" id="KW-1133">Transmembrane helix</keyword>
<feature type="compositionally biased region" description="Gly residues" evidence="16">
    <location>
        <begin position="139"/>
        <end position="154"/>
    </location>
</feature>
<gene>
    <name evidence="19" type="ORF">DIT68_12095</name>
</gene>
<dbReference type="Pfam" id="PF12810">
    <property type="entry name" value="ALK_LTK_GRD"/>
    <property type="match status" value="1"/>
</dbReference>
<feature type="domain" description="Secretion system C-terminal sorting" evidence="18">
    <location>
        <begin position="660"/>
        <end position="728"/>
    </location>
</feature>
<evidence type="ECO:0000256" key="16">
    <source>
        <dbReference type="SAM" id="MobiDB-lite"/>
    </source>
</evidence>
<keyword evidence="9" id="KW-0067">ATP-binding</keyword>
<dbReference type="Proteomes" id="UP000245370">
    <property type="component" value="Unassembled WGS sequence"/>
</dbReference>
<evidence type="ECO:0000256" key="2">
    <source>
        <dbReference type="ARBA" id="ARBA00011902"/>
    </source>
</evidence>
<feature type="domain" description="ALK/LTK-like glycine-rich" evidence="17">
    <location>
        <begin position="2"/>
        <end position="272"/>
    </location>
</feature>
<dbReference type="NCBIfam" id="TIGR04183">
    <property type="entry name" value="Por_Secre_tail"/>
    <property type="match status" value="1"/>
</dbReference>
<dbReference type="GO" id="GO:0005524">
    <property type="term" value="F:ATP binding"/>
    <property type="evidence" value="ECO:0007669"/>
    <property type="project" value="UniProtKB-KW"/>
</dbReference>
<dbReference type="AlphaFoldDB" id="A0A2U2XAP8"/>
<dbReference type="GO" id="GO:0005886">
    <property type="term" value="C:plasma membrane"/>
    <property type="evidence" value="ECO:0007669"/>
    <property type="project" value="UniProtKB-SubCell"/>
</dbReference>
<feature type="region of interest" description="Disordered" evidence="16">
    <location>
        <begin position="1"/>
        <end position="29"/>
    </location>
</feature>
<feature type="region of interest" description="Disordered" evidence="16">
    <location>
        <begin position="117"/>
        <end position="181"/>
    </location>
</feature>
<evidence type="ECO:0000256" key="10">
    <source>
        <dbReference type="ARBA" id="ARBA00022989"/>
    </source>
</evidence>
<evidence type="ECO:0000256" key="5">
    <source>
        <dbReference type="ARBA" id="ARBA00022692"/>
    </source>
</evidence>
<feature type="compositionally biased region" description="Gly residues" evidence="16">
    <location>
        <begin position="170"/>
        <end position="181"/>
    </location>
</feature>
<keyword evidence="3" id="KW-1003">Cell membrane</keyword>
<evidence type="ECO:0000256" key="7">
    <source>
        <dbReference type="ARBA" id="ARBA00022741"/>
    </source>
</evidence>
<evidence type="ECO:0000256" key="15">
    <source>
        <dbReference type="ARBA" id="ARBA00023180"/>
    </source>
</evidence>
<evidence type="ECO:0000256" key="12">
    <source>
        <dbReference type="ARBA" id="ARBA00023137"/>
    </source>
</evidence>
<evidence type="ECO:0000256" key="1">
    <source>
        <dbReference type="ARBA" id="ARBA00004251"/>
    </source>
</evidence>
<sequence length="738" mass="76655">MWGAGGAGGDVSNQNAKTHGGGGGFVEGELDVTPGEKLLIIVGEGGKYGNSNQNLVIYGGGGLGGYQGGYTGTGGGRSEIRRGNTVIATAGAGGGGGESRGNSGQDSLKLGGVGGAGGGIKGRHGSRGQGYLTKPVTQGGKGGTQNTGGAGGIGNNPNNSQHHGFPGAQFQGGLGSNGSNIEGGGGGGGYFGGGGGAGKSHTFSLGAGGGGGGSSYIGGLTNASTIAGGDGDLPGNSQQKAAQENHQYNQKNYGRGGDVSSDGQNGFIVIKVIEKEYPSGNITTADFTACHGSTVEVSGNVDVDGPWTLTLSDNSVINGNGPGTWSKNVSPSSTEVFSIFELTNNVTGSCPSALSGSTKVTLPATNNEIADNGKFAECYVKGNNYIHFYHSSGSLIGSINPEGQDLGLVKMIMYEEPAPLFVPACVSPNPTWGNTVMNRHWVVVESNPSQNNVNVRLPFYDVDFNKLTDEANNNLNTNDDITNVSDVRLSKYNGLNENDDAADNCGNGTTVVYTQTSNGDITLSNSFVKEVNNGKYVQFTIPGFSELWLHGSTDSPLPVELINFSASCEEQVEINWTTASESNSDQFIVEKSRDGINWNFVESLSAAGNSVNEIDYKLTDRNISNGIHYYRLRQIDFDGKEEVFGPISVSCSPKSNSMIVYPNPTEGKITVKIQSQQAISNAEIILLDFNGRIIAKQVLDILKGENEVYFNETGLSKGVYLVQSIGINGVTPVKVIKK</sequence>
<dbReference type="Pfam" id="PF18962">
    <property type="entry name" value="Por_Secre_tail"/>
    <property type="match status" value="1"/>
</dbReference>
<evidence type="ECO:0000256" key="9">
    <source>
        <dbReference type="ARBA" id="ARBA00022840"/>
    </source>
</evidence>
<evidence type="ECO:0000256" key="13">
    <source>
        <dbReference type="ARBA" id="ARBA00023157"/>
    </source>
</evidence>
<evidence type="ECO:0000259" key="18">
    <source>
        <dbReference type="Pfam" id="PF18962"/>
    </source>
</evidence>
<evidence type="ECO:0000259" key="17">
    <source>
        <dbReference type="Pfam" id="PF12810"/>
    </source>
</evidence>
<evidence type="ECO:0000256" key="3">
    <source>
        <dbReference type="ARBA" id="ARBA00022475"/>
    </source>
</evidence>